<organism evidence="2 3">
    <name type="scientific">Leptospira wolffii</name>
    <dbReference type="NCBI Taxonomy" id="409998"/>
    <lineage>
        <taxon>Bacteria</taxon>
        <taxon>Pseudomonadati</taxon>
        <taxon>Spirochaetota</taxon>
        <taxon>Spirochaetia</taxon>
        <taxon>Leptospirales</taxon>
        <taxon>Leptospiraceae</taxon>
        <taxon>Leptospira</taxon>
    </lineage>
</organism>
<dbReference type="RefSeq" id="WP_100758220.1">
    <property type="nucleotide sequence ID" value="NZ_NPDT01000001.1"/>
</dbReference>
<gene>
    <name evidence="2" type="ORF">CH371_07390</name>
</gene>
<reference evidence="2 3" key="1">
    <citation type="submission" date="2017-07" db="EMBL/GenBank/DDBJ databases">
        <title>Leptospira spp. isolated from tropical soils.</title>
        <authorList>
            <person name="Thibeaux R."/>
            <person name="Iraola G."/>
            <person name="Ferres I."/>
            <person name="Bierque E."/>
            <person name="Girault D."/>
            <person name="Soupe-Gilbert M.-E."/>
            <person name="Picardeau M."/>
            <person name="Goarant C."/>
        </authorList>
    </citation>
    <scope>NUCLEOTIDE SEQUENCE [LARGE SCALE GENOMIC DNA]</scope>
    <source>
        <strain evidence="2 3">FH2-C-A2</strain>
    </source>
</reference>
<dbReference type="AlphaFoldDB" id="A0A2M9ZHK2"/>
<protein>
    <submittedName>
        <fullName evidence="2">Uncharacterized protein</fullName>
    </submittedName>
</protein>
<evidence type="ECO:0000313" key="3">
    <source>
        <dbReference type="Proteomes" id="UP000231912"/>
    </source>
</evidence>
<name>A0A2M9ZHK2_9LEPT</name>
<dbReference type="EMBL" id="NPDT01000001">
    <property type="protein sequence ID" value="PJZ67806.1"/>
    <property type="molecule type" value="Genomic_DNA"/>
</dbReference>
<sequence length="135" mass="15398">MQLSAKNHLRLHRYVGILSVILLFSRPFLFHFWEWNPLSPEILSLYVGRIGVVLGALAFFTGGGLGKYLSEEKSRTAEIHTILMLGGLILQVPILAEAGTSIFLNILSYFGYLFLFSGWILGRRVFRNRKRILPF</sequence>
<comment type="caution">
    <text evidence="2">The sequence shown here is derived from an EMBL/GenBank/DDBJ whole genome shotgun (WGS) entry which is preliminary data.</text>
</comment>
<keyword evidence="1" id="KW-0472">Membrane</keyword>
<feature type="transmembrane region" description="Helical" evidence="1">
    <location>
        <begin position="77"/>
        <end position="96"/>
    </location>
</feature>
<evidence type="ECO:0000256" key="1">
    <source>
        <dbReference type="SAM" id="Phobius"/>
    </source>
</evidence>
<feature type="transmembrane region" description="Helical" evidence="1">
    <location>
        <begin position="45"/>
        <end position="65"/>
    </location>
</feature>
<feature type="transmembrane region" description="Helical" evidence="1">
    <location>
        <begin position="12"/>
        <end position="33"/>
    </location>
</feature>
<keyword evidence="1" id="KW-1133">Transmembrane helix</keyword>
<dbReference type="Proteomes" id="UP000231912">
    <property type="component" value="Unassembled WGS sequence"/>
</dbReference>
<evidence type="ECO:0000313" key="2">
    <source>
        <dbReference type="EMBL" id="PJZ67806.1"/>
    </source>
</evidence>
<keyword evidence="1" id="KW-0812">Transmembrane</keyword>
<feature type="transmembrane region" description="Helical" evidence="1">
    <location>
        <begin position="102"/>
        <end position="121"/>
    </location>
</feature>
<accession>A0A2M9ZHK2</accession>
<proteinExistence type="predicted"/>